<reference evidence="2" key="1">
    <citation type="submission" date="2020-08" db="EMBL/GenBank/DDBJ databases">
        <title>Multicomponent nature underlies the extraordinary mechanical properties of spider dragline silk.</title>
        <authorList>
            <person name="Kono N."/>
            <person name="Nakamura H."/>
            <person name="Mori M."/>
            <person name="Yoshida Y."/>
            <person name="Ohtoshi R."/>
            <person name="Malay A.D."/>
            <person name="Moran D.A.P."/>
            <person name="Tomita M."/>
            <person name="Numata K."/>
            <person name="Arakawa K."/>
        </authorList>
    </citation>
    <scope>NUCLEOTIDE SEQUENCE</scope>
</reference>
<name>A0A8X6S0V1_TRICX</name>
<comment type="caution">
    <text evidence="2">The sequence shown here is derived from an EMBL/GenBank/DDBJ whole genome shotgun (WGS) entry which is preliminary data.</text>
</comment>
<feature type="domain" description="Integrase catalytic" evidence="1">
    <location>
        <begin position="399"/>
        <end position="558"/>
    </location>
</feature>
<dbReference type="Pfam" id="PF20700">
    <property type="entry name" value="Mutator"/>
    <property type="match status" value="1"/>
</dbReference>
<dbReference type="InterPro" id="IPR012337">
    <property type="entry name" value="RNaseH-like_sf"/>
</dbReference>
<dbReference type="InterPro" id="IPR001584">
    <property type="entry name" value="Integrase_cat-core"/>
</dbReference>
<dbReference type="GO" id="GO:0003676">
    <property type="term" value="F:nucleic acid binding"/>
    <property type="evidence" value="ECO:0007669"/>
    <property type="project" value="InterPro"/>
</dbReference>
<keyword evidence="3" id="KW-1185">Reference proteome</keyword>
<sequence length="558" mass="63698">MEVDGMLRIFNRSEKLHNLKYSNYIGDGDTKTINALSENKPYGDDYLIQKIECVGHVQKRMGTRLMKLKLVYSKKELSDGKTIGGKGRLTDSLIDKLAHYYGNAIRCNSTSVKEMRKAIWAVWGHSCSTDDEPIHWFCPTNPNTWCKYNAAINNNLQNYKHKPSVAKAVQDVIKPVFADLSHPALLKKCLGDVLSRGLLPEELRDDSLWWHGPELLQSTYSTTVIAEPTQRDDFDCELRVSERTLENSLLSSKNFDFFNHLMDLSHNYFKIIHIVSYIYRFIESCRSKGKKRGFLTTSEDDKGVLRVGGRLEKASIPYSQKHPAILAKNSKLNKIYFITLHKKLFHVSPQGLLNAVRLRFWALGGRNLARKTVHTCVVCFKCKPIPSSQIMGNLPYERVNMAPPFSITGLDLGVSYFVTYKHQRKGVLNKIYGCVCICFVTRAMHLEILSDLTSNAIIATLKRFMSRRGKCSKIFRDNATNFVGANSQLKAFYKTLNFSDQNLAAYFTEEGIEWNFISPRAPHMGGLWEAGIKSVKYHLKRALGRSRLTYEEFETVII</sequence>
<proteinExistence type="predicted"/>
<dbReference type="Proteomes" id="UP000887159">
    <property type="component" value="Unassembled WGS sequence"/>
</dbReference>
<protein>
    <submittedName>
        <fullName evidence="2">Integrase catalytic domain-containing protein</fullName>
    </submittedName>
</protein>
<dbReference type="GO" id="GO:0015074">
    <property type="term" value="P:DNA integration"/>
    <property type="evidence" value="ECO:0007669"/>
    <property type="project" value="InterPro"/>
</dbReference>
<evidence type="ECO:0000313" key="2">
    <source>
        <dbReference type="EMBL" id="GFY00006.1"/>
    </source>
</evidence>
<evidence type="ECO:0000313" key="3">
    <source>
        <dbReference type="Proteomes" id="UP000887159"/>
    </source>
</evidence>
<dbReference type="InterPro" id="IPR049012">
    <property type="entry name" value="Mutator_transp_dom"/>
</dbReference>
<dbReference type="AlphaFoldDB" id="A0A8X6S0V1"/>
<dbReference type="Gene3D" id="3.30.420.10">
    <property type="entry name" value="Ribonuclease H-like superfamily/Ribonuclease H"/>
    <property type="match status" value="1"/>
</dbReference>
<dbReference type="PANTHER" id="PTHR47331">
    <property type="entry name" value="PHD-TYPE DOMAIN-CONTAINING PROTEIN"/>
    <property type="match status" value="1"/>
</dbReference>
<accession>A0A8X6S0V1</accession>
<dbReference type="SUPFAM" id="SSF53098">
    <property type="entry name" value="Ribonuclease H-like"/>
    <property type="match status" value="1"/>
</dbReference>
<dbReference type="PROSITE" id="PS50994">
    <property type="entry name" value="INTEGRASE"/>
    <property type="match status" value="1"/>
</dbReference>
<dbReference type="InterPro" id="IPR036397">
    <property type="entry name" value="RNaseH_sf"/>
</dbReference>
<evidence type="ECO:0000259" key="1">
    <source>
        <dbReference type="PROSITE" id="PS50994"/>
    </source>
</evidence>
<dbReference type="EMBL" id="BMAU01021216">
    <property type="protein sequence ID" value="GFY00006.1"/>
    <property type="molecule type" value="Genomic_DNA"/>
</dbReference>
<organism evidence="2 3">
    <name type="scientific">Trichonephila clavipes</name>
    <name type="common">Golden silk orbweaver</name>
    <name type="synonym">Nephila clavipes</name>
    <dbReference type="NCBI Taxonomy" id="2585209"/>
    <lineage>
        <taxon>Eukaryota</taxon>
        <taxon>Metazoa</taxon>
        <taxon>Ecdysozoa</taxon>
        <taxon>Arthropoda</taxon>
        <taxon>Chelicerata</taxon>
        <taxon>Arachnida</taxon>
        <taxon>Araneae</taxon>
        <taxon>Araneomorphae</taxon>
        <taxon>Entelegynae</taxon>
        <taxon>Araneoidea</taxon>
        <taxon>Nephilidae</taxon>
        <taxon>Trichonephila</taxon>
    </lineage>
</organism>
<gene>
    <name evidence="2" type="primary">AVEN_95668_1</name>
    <name evidence="2" type="ORF">TNCV_1341041</name>
</gene>